<dbReference type="Proteomes" id="UP001217089">
    <property type="component" value="Unassembled WGS sequence"/>
</dbReference>
<accession>A0ABQ9FRX8</accession>
<dbReference type="InterPro" id="IPR049352">
    <property type="entry name" value="Rost"/>
</dbReference>
<feature type="transmembrane region" description="Helical" evidence="2">
    <location>
        <begin position="75"/>
        <end position="94"/>
    </location>
</feature>
<reference evidence="3 4" key="1">
    <citation type="submission" date="2022-12" db="EMBL/GenBank/DDBJ databases">
        <title>Chromosome-level genome of Tegillarca granosa.</title>
        <authorList>
            <person name="Kim J."/>
        </authorList>
    </citation>
    <scope>NUCLEOTIDE SEQUENCE [LARGE SCALE GENOMIC DNA]</scope>
    <source>
        <strain evidence="3">Teg-2019</strain>
        <tissue evidence="3">Adductor muscle</tissue>
    </source>
</reference>
<feature type="transmembrane region" description="Helical" evidence="2">
    <location>
        <begin position="206"/>
        <end position="230"/>
    </location>
</feature>
<evidence type="ECO:0000313" key="3">
    <source>
        <dbReference type="EMBL" id="KAJ8318702.1"/>
    </source>
</evidence>
<sequence length="312" mass="35032">MLKHIEEGFVLTIIQLRVLTPVESLSDACNPCGPPILYPIWTISWLLFHISWMLFEAADSDLGGNWFTFLTNWGFVSIVIMQCVDTAITIYVHLKRRDIVQGCCNKMTWFIKLHWVLFNIANALAMVITLAYWILLPANTSPRSINKHALNYGFVIVNLCFSAKPVRVYHMYQPVIFAVVYLFFTGIYQAAGGGAIYTVLDWNKPGSAMAVCIPIAFIGVPLSHLFFFALHKIRNLVSNMCGCARGSKKIGPLHKTESKEMFARDHNEHLRSTPHSVNTPTLITLSSASLTPEPQTVRPGGNHLEPTPEEEL</sequence>
<keyword evidence="2" id="KW-0812">Transmembrane</keyword>
<evidence type="ECO:0000256" key="2">
    <source>
        <dbReference type="SAM" id="Phobius"/>
    </source>
</evidence>
<protein>
    <submittedName>
        <fullName evidence="3">Uncharacterized protein</fullName>
    </submittedName>
</protein>
<proteinExistence type="predicted"/>
<keyword evidence="2" id="KW-1133">Transmembrane helix</keyword>
<feature type="transmembrane region" description="Helical" evidence="2">
    <location>
        <begin position="36"/>
        <end position="55"/>
    </location>
</feature>
<feature type="transmembrane region" description="Helical" evidence="2">
    <location>
        <begin position="148"/>
        <end position="166"/>
    </location>
</feature>
<dbReference type="Pfam" id="PF21534">
    <property type="entry name" value="Rost"/>
    <property type="match status" value="1"/>
</dbReference>
<feature type="transmembrane region" description="Helical" evidence="2">
    <location>
        <begin position="178"/>
        <end position="200"/>
    </location>
</feature>
<evidence type="ECO:0000256" key="1">
    <source>
        <dbReference type="SAM" id="MobiDB-lite"/>
    </source>
</evidence>
<name>A0ABQ9FRX8_TEGGR</name>
<keyword evidence="2" id="KW-0472">Membrane</keyword>
<feature type="region of interest" description="Disordered" evidence="1">
    <location>
        <begin position="289"/>
        <end position="312"/>
    </location>
</feature>
<feature type="transmembrane region" description="Helical" evidence="2">
    <location>
        <begin position="115"/>
        <end position="136"/>
    </location>
</feature>
<dbReference type="PANTHER" id="PTHR12242">
    <property type="entry name" value="OS02G0130600 PROTEIN-RELATED"/>
    <property type="match status" value="1"/>
</dbReference>
<comment type="caution">
    <text evidence="3">The sequence shown here is derived from an EMBL/GenBank/DDBJ whole genome shotgun (WGS) entry which is preliminary data.</text>
</comment>
<organism evidence="3 4">
    <name type="scientific">Tegillarca granosa</name>
    <name type="common">Malaysian cockle</name>
    <name type="synonym">Anadara granosa</name>
    <dbReference type="NCBI Taxonomy" id="220873"/>
    <lineage>
        <taxon>Eukaryota</taxon>
        <taxon>Metazoa</taxon>
        <taxon>Spiralia</taxon>
        <taxon>Lophotrochozoa</taxon>
        <taxon>Mollusca</taxon>
        <taxon>Bivalvia</taxon>
        <taxon>Autobranchia</taxon>
        <taxon>Pteriomorphia</taxon>
        <taxon>Arcoida</taxon>
        <taxon>Arcoidea</taxon>
        <taxon>Arcidae</taxon>
        <taxon>Tegillarca</taxon>
    </lineage>
</organism>
<dbReference type="EMBL" id="JARBDR010000214">
    <property type="protein sequence ID" value="KAJ8318702.1"/>
    <property type="molecule type" value="Genomic_DNA"/>
</dbReference>
<evidence type="ECO:0000313" key="4">
    <source>
        <dbReference type="Proteomes" id="UP001217089"/>
    </source>
</evidence>
<dbReference type="PANTHER" id="PTHR12242:SF1">
    <property type="entry name" value="MYND-TYPE DOMAIN-CONTAINING PROTEIN"/>
    <property type="match status" value="1"/>
</dbReference>
<gene>
    <name evidence="3" type="ORF">KUTeg_003793</name>
</gene>
<keyword evidence="4" id="KW-1185">Reference proteome</keyword>